<proteinExistence type="predicted"/>
<dbReference type="PANTHER" id="PTHR37938:SF1">
    <property type="entry name" value="BLL0215 PROTEIN"/>
    <property type="match status" value="1"/>
</dbReference>
<organism evidence="4 5">
    <name type="scientific">Actinomycetospora straminea</name>
    <dbReference type="NCBI Taxonomy" id="663607"/>
    <lineage>
        <taxon>Bacteria</taxon>
        <taxon>Bacillati</taxon>
        <taxon>Actinomycetota</taxon>
        <taxon>Actinomycetes</taxon>
        <taxon>Pseudonocardiales</taxon>
        <taxon>Pseudonocardiaceae</taxon>
        <taxon>Actinomycetospora</taxon>
    </lineage>
</organism>
<keyword evidence="2" id="KW-0472">Membrane</keyword>
<feature type="compositionally biased region" description="Basic residues" evidence="1">
    <location>
        <begin position="223"/>
        <end position="241"/>
    </location>
</feature>
<feature type="transmembrane region" description="Helical" evidence="2">
    <location>
        <begin position="28"/>
        <end position="49"/>
    </location>
</feature>
<dbReference type="Proteomes" id="UP001500457">
    <property type="component" value="Unassembled WGS sequence"/>
</dbReference>
<feature type="compositionally biased region" description="Acidic residues" evidence="1">
    <location>
        <begin position="188"/>
        <end position="217"/>
    </location>
</feature>
<keyword evidence="5" id="KW-1185">Reference proteome</keyword>
<dbReference type="PANTHER" id="PTHR37938">
    <property type="entry name" value="BLL0215 PROTEIN"/>
    <property type="match status" value="1"/>
</dbReference>
<name>A0ABP9EZI8_9PSEU</name>
<evidence type="ECO:0000256" key="1">
    <source>
        <dbReference type="SAM" id="MobiDB-lite"/>
    </source>
</evidence>
<feature type="domain" description="YdbS-like PH" evidence="3">
    <location>
        <begin position="84"/>
        <end position="157"/>
    </location>
</feature>
<dbReference type="EMBL" id="BAABHQ010000019">
    <property type="protein sequence ID" value="GAA4890526.1"/>
    <property type="molecule type" value="Genomic_DNA"/>
</dbReference>
<keyword evidence="2" id="KW-1133">Transmembrane helix</keyword>
<accession>A0ABP9EZI8</accession>
<feature type="transmembrane region" description="Helical" evidence="2">
    <location>
        <begin position="61"/>
        <end position="82"/>
    </location>
</feature>
<sequence>MRRVAYPDGVLRRGEHVLAHRRPHWRMLVVPALVPPAAVFLAALLAGLADGIPSSSTRTAVRLALVLLAAVAIGWLAVLPLVRWRCTHLVVTDRRLLVREGVLARESVEVAGATITEVRTRSTGSERVLGAGTLVVATAGTEEPWEFAGLGDVERLASLVETMAEDRGGLDQVAVPRAGAGGAWDELPAADELDDELDDEDPDALDAGDPGEPDEQDEPVRGWRGRRARRRERRRAARTSR</sequence>
<evidence type="ECO:0000259" key="3">
    <source>
        <dbReference type="Pfam" id="PF03703"/>
    </source>
</evidence>
<dbReference type="Pfam" id="PF03703">
    <property type="entry name" value="bPH_2"/>
    <property type="match status" value="1"/>
</dbReference>
<feature type="region of interest" description="Disordered" evidence="1">
    <location>
        <begin position="181"/>
        <end position="241"/>
    </location>
</feature>
<evidence type="ECO:0000256" key="2">
    <source>
        <dbReference type="SAM" id="Phobius"/>
    </source>
</evidence>
<protein>
    <recommendedName>
        <fullName evidence="3">YdbS-like PH domain-containing protein</fullName>
    </recommendedName>
</protein>
<comment type="caution">
    <text evidence="4">The sequence shown here is derived from an EMBL/GenBank/DDBJ whole genome shotgun (WGS) entry which is preliminary data.</text>
</comment>
<evidence type="ECO:0000313" key="4">
    <source>
        <dbReference type="EMBL" id="GAA4890526.1"/>
    </source>
</evidence>
<evidence type="ECO:0000313" key="5">
    <source>
        <dbReference type="Proteomes" id="UP001500457"/>
    </source>
</evidence>
<keyword evidence="2" id="KW-0812">Transmembrane</keyword>
<dbReference type="InterPro" id="IPR005182">
    <property type="entry name" value="YdbS-like_PH"/>
</dbReference>
<gene>
    <name evidence="4" type="ORF">GCM10023203_49990</name>
</gene>
<reference evidence="5" key="1">
    <citation type="journal article" date="2019" name="Int. J. Syst. Evol. Microbiol.">
        <title>The Global Catalogue of Microorganisms (GCM) 10K type strain sequencing project: providing services to taxonomists for standard genome sequencing and annotation.</title>
        <authorList>
            <consortium name="The Broad Institute Genomics Platform"/>
            <consortium name="The Broad Institute Genome Sequencing Center for Infectious Disease"/>
            <person name="Wu L."/>
            <person name="Ma J."/>
        </authorList>
    </citation>
    <scope>NUCLEOTIDE SEQUENCE [LARGE SCALE GENOMIC DNA]</scope>
    <source>
        <strain evidence="5">JCM 17983</strain>
    </source>
</reference>